<dbReference type="InterPro" id="IPR018485">
    <property type="entry name" value="FGGY_C"/>
</dbReference>
<comment type="pathway">
    <text evidence="2">Polyol metabolism; glycerol degradation via glycerol kinase pathway; sn-glycerol 3-phosphate from glycerol: step 1/1.</text>
</comment>
<dbReference type="PANTHER" id="PTHR10196:SF68">
    <property type="entry name" value="GLYCEROL KINASE 5-RELATED"/>
    <property type="match status" value="1"/>
</dbReference>
<dbReference type="InterPro" id="IPR043129">
    <property type="entry name" value="ATPase_NBD"/>
</dbReference>
<comment type="function">
    <text evidence="12">Skin-specific kinase that plays a key role in glycerol metabolism, catalyzing its phosphorylation to produce sn-glycerol 3-phosphate. Involved in skin-specific regulation of sterol regulatory element-binding protein (SREBP) processing and lipid biosynthesis.</text>
</comment>
<dbReference type="InterPro" id="IPR037444">
    <property type="entry name" value="GK5"/>
</dbReference>
<dbReference type="FunFam" id="3.30.420.40:FF:000104">
    <property type="entry name" value="putative glycerol kinase 5"/>
    <property type="match status" value="1"/>
</dbReference>
<keyword evidence="8 14" id="KW-0418">Kinase</keyword>
<evidence type="ECO:0000256" key="5">
    <source>
        <dbReference type="ARBA" id="ARBA00022490"/>
    </source>
</evidence>
<dbReference type="AlphaFoldDB" id="A0A6F9DEA4"/>
<comment type="subcellular location">
    <subcellularLocation>
        <location evidence="1">Cytoplasm</location>
    </subcellularLocation>
</comment>
<dbReference type="PANTHER" id="PTHR10196">
    <property type="entry name" value="SUGAR KINASE"/>
    <property type="match status" value="1"/>
</dbReference>
<keyword evidence="10" id="KW-0067">ATP-binding</keyword>
<sequence length="517" mass="57559">MESCKEEKFVLSLDIGTTNIRCYLYNKSAEIVGKSSTPLETLYPEPQAAEIDPEVLWKNIQWVIHDCLKTSDIPASKVVSMGISTQRATFIVWDTETGKPIHNFLVWQDTRGDSISKSWNDSYLMKAIRVGSRSLHVVTQKDKFLAAAVLRFRTQHVSTRLLWLMQKYPQIKTLGKEGKVRFGNIDTWVVWKLTNGKVFASEYSCASSTGLYDPYILDWSGFFFNLLGIPRAMFPPILDTDADFGTCHADFFGSEIPIRCIIGDQQGAMFGQCCFKSGDVKLTLGTGAFLDLNVGKHPHTSVAGFYPIIGWKVNGKITHLAEGSANTAGTAVEWLRGMGMINKPDDCEKAITDCESSCGTYFVPAFTGIQAPINDYLACGSIMGLTQDTLPCHVIRAVLESLAFRNKQLFDAMNSETSLAINKIVCDGGVSVNSFVMQLTSDLIDKQIQQPSHSEMSALGAAFVAGLAVKFWQSQDQLCELLHVTKTYSPNKEVRVKYEPIMNKWCKAITRSLNWYK</sequence>
<evidence type="ECO:0000256" key="3">
    <source>
        <dbReference type="ARBA" id="ARBA00009156"/>
    </source>
</evidence>
<feature type="domain" description="Carbohydrate kinase FGGY N-terminal" evidence="15">
    <location>
        <begin position="10"/>
        <end position="271"/>
    </location>
</feature>
<evidence type="ECO:0000256" key="13">
    <source>
        <dbReference type="ARBA" id="ARBA00047192"/>
    </source>
</evidence>
<dbReference type="GO" id="GO:0019563">
    <property type="term" value="P:glycerol catabolic process"/>
    <property type="evidence" value="ECO:0007669"/>
    <property type="project" value="UniProtKB-UniPathway"/>
</dbReference>
<accession>A0A6F9DEA4</accession>
<keyword evidence="9" id="KW-0319">Glycerol metabolism</keyword>
<dbReference type="Pfam" id="PF02782">
    <property type="entry name" value="FGGY_C"/>
    <property type="match status" value="1"/>
</dbReference>
<keyword evidence="7" id="KW-0547">Nucleotide-binding</keyword>
<evidence type="ECO:0000256" key="9">
    <source>
        <dbReference type="ARBA" id="ARBA00022798"/>
    </source>
</evidence>
<dbReference type="FunFam" id="3.30.420.40:FF:000102">
    <property type="entry name" value="Putative glycerol kinase 5"/>
    <property type="match status" value="1"/>
</dbReference>
<evidence type="ECO:0000256" key="14">
    <source>
        <dbReference type="RuleBase" id="RU003733"/>
    </source>
</evidence>
<dbReference type="PROSITE" id="PS00445">
    <property type="entry name" value="FGGY_KINASES_2"/>
    <property type="match status" value="1"/>
</dbReference>
<dbReference type="CDD" id="cd07793">
    <property type="entry name" value="ASKHA_NBD_FGGY_GK5-like"/>
    <property type="match status" value="1"/>
</dbReference>
<dbReference type="SUPFAM" id="SSF53067">
    <property type="entry name" value="Actin-like ATPase domain"/>
    <property type="match status" value="2"/>
</dbReference>
<dbReference type="EC" id="2.7.1.30" evidence="4"/>
<dbReference type="GO" id="GO:0006641">
    <property type="term" value="P:triglyceride metabolic process"/>
    <property type="evidence" value="ECO:0007669"/>
    <property type="project" value="TreeGrafter"/>
</dbReference>
<evidence type="ECO:0000256" key="4">
    <source>
        <dbReference type="ARBA" id="ARBA00012099"/>
    </source>
</evidence>
<evidence type="ECO:0000256" key="8">
    <source>
        <dbReference type="ARBA" id="ARBA00022777"/>
    </source>
</evidence>
<evidence type="ECO:0000259" key="16">
    <source>
        <dbReference type="Pfam" id="PF02782"/>
    </source>
</evidence>
<dbReference type="InterPro" id="IPR018484">
    <property type="entry name" value="FGGY_N"/>
</dbReference>
<evidence type="ECO:0000259" key="15">
    <source>
        <dbReference type="Pfam" id="PF00370"/>
    </source>
</evidence>
<evidence type="ECO:0000256" key="10">
    <source>
        <dbReference type="ARBA" id="ARBA00022840"/>
    </source>
</evidence>
<protein>
    <recommendedName>
        <fullName evidence="13">Glycerol kinase 5</fullName>
        <ecNumber evidence="4">2.7.1.30</ecNumber>
    </recommendedName>
    <alternativeName>
        <fullName evidence="11">ATP:glycerol 3-phosphotransferase 5</fullName>
    </alternativeName>
</protein>
<organism evidence="17">
    <name type="scientific">Phallusia mammillata</name>
    <dbReference type="NCBI Taxonomy" id="59560"/>
    <lineage>
        <taxon>Eukaryota</taxon>
        <taxon>Metazoa</taxon>
        <taxon>Chordata</taxon>
        <taxon>Tunicata</taxon>
        <taxon>Ascidiacea</taxon>
        <taxon>Phlebobranchia</taxon>
        <taxon>Ascidiidae</taxon>
        <taxon>Phallusia</taxon>
    </lineage>
</organism>
<dbReference type="GO" id="GO:0004370">
    <property type="term" value="F:glycerol kinase activity"/>
    <property type="evidence" value="ECO:0007669"/>
    <property type="project" value="UniProtKB-EC"/>
</dbReference>
<dbReference type="PIRSF" id="PIRSF000538">
    <property type="entry name" value="GlpK"/>
    <property type="match status" value="1"/>
</dbReference>
<dbReference type="InterPro" id="IPR018483">
    <property type="entry name" value="Carb_kinase_FGGY_CS"/>
</dbReference>
<evidence type="ECO:0000256" key="11">
    <source>
        <dbReference type="ARBA" id="ARBA00033026"/>
    </source>
</evidence>
<evidence type="ECO:0000256" key="2">
    <source>
        <dbReference type="ARBA" id="ARBA00005190"/>
    </source>
</evidence>
<dbReference type="Gene3D" id="3.30.420.40">
    <property type="match status" value="2"/>
</dbReference>
<dbReference type="GO" id="GO:0005524">
    <property type="term" value="F:ATP binding"/>
    <property type="evidence" value="ECO:0007669"/>
    <property type="project" value="UniProtKB-KW"/>
</dbReference>
<dbReference type="Pfam" id="PF00370">
    <property type="entry name" value="FGGY_N"/>
    <property type="match status" value="1"/>
</dbReference>
<feature type="domain" description="Carbohydrate kinase FGGY C-terminal" evidence="16">
    <location>
        <begin position="281"/>
        <end position="468"/>
    </location>
</feature>
<keyword evidence="5" id="KW-0963">Cytoplasm</keyword>
<reference evidence="17" key="1">
    <citation type="submission" date="2020-04" db="EMBL/GenBank/DDBJ databases">
        <authorList>
            <person name="Neveu A P."/>
        </authorList>
    </citation>
    <scope>NUCLEOTIDE SEQUENCE</scope>
    <source>
        <tissue evidence="17">Whole embryo</tissue>
    </source>
</reference>
<dbReference type="UniPathway" id="UPA00618">
    <property type="reaction ID" value="UER00672"/>
</dbReference>
<keyword evidence="6 14" id="KW-0808">Transferase</keyword>
<proteinExistence type="evidence at transcript level"/>
<dbReference type="GO" id="GO:0046167">
    <property type="term" value="P:glycerol-3-phosphate biosynthetic process"/>
    <property type="evidence" value="ECO:0007669"/>
    <property type="project" value="TreeGrafter"/>
</dbReference>
<evidence type="ECO:0000256" key="6">
    <source>
        <dbReference type="ARBA" id="ARBA00022679"/>
    </source>
</evidence>
<evidence type="ECO:0000313" key="17">
    <source>
        <dbReference type="EMBL" id="CAB3249164.1"/>
    </source>
</evidence>
<dbReference type="GO" id="GO:0005739">
    <property type="term" value="C:mitochondrion"/>
    <property type="evidence" value="ECO:0007669"/>
    <property type="project" value="TreeGrafter"/>
</dbReference>
<comment type="similarity">
    <text evidence="3 14">Belongs to the FGGY kinase family.</text>
</comment>
<evidence type="ECO:0000256" key="7">
    <source>
        <dbReference type="ARBA" id="ARBA00022741"/>
    </source>
</evidence>
<dbReference type="EMBL" id="LR785446">
    <property type="protein sequence ID" value="CAB3249164.1"/>
    <property type="molecule type" value="mRNA"/>
</dbReference>
<name>A0A6F9DEA4_9ASCI</name>
<evidence type="ECO:0000256" key="12">
    <source>
        <dbReference type="ARBA" id="ARBA00045165"/>
    </source>
</evidence>
<dbReference type="InterPro" id="IPR000577">
    <property type="entry name" value="Carb_kinase_FGGY"/>
</dbReference>
<evidence type="ECO:0000256" key="1">
    <source>
        <dbReference type="ARBA" id="ARBA00004496"/>
    </source>
</evidence>
<gene>
    <name evidence="17" type="primary">Gk5</name>
</gene>